<reference evidence="2 3" key="1">
    <citation type="submission" date="2016-11" db="EMBL/GenBank/DDBJ databases">
        <title>Description of two novel members of the family Erysipelotrichaceae: Ileibacterium lipovorans gen. nov., sp. nov. and Dubosiella newyorkensis, gen. nov., sp. nov.</title>
        <authorList>
            <person name="Cox L.M."/>
            <person name="Sohn J."/>
            <person name="Tyrrell K.L."/>
            <person name="Citron D.M."/>
            <person name="Lawson P.A."/>
            <person name="Patel N.B."/>
            <person name="Iizumi T."/>
            <person name="Perez-Perez G.I."/>
            <person name="Goldstein E.J."/>
            <person name="Blaser M.J."/>
        </authorList>
    </citation>
    <scope>NUCLEOTIDE SEQUENCE [LARGE SCALE GENOMIC DNA]</scope>
    <source>
        <strain evidence="2 3">NYU-BL-K8</strain>
    </source>
</reference>
<organism evidence="2 3">
    <name type="scientific">Faecalibaculum rodentium</name>
    <dbReference type="NCBI Taxonomy" id="1702221"/>
    <lineage>
        <taxon>Bacteria</taxon>
        <taxon>Bacillati</taxon>
        <taxon>Bacillota</taxon>
        <taxon>Erysipelotrichia</taxon>
        <taxon>Erysipelotrichales</taxon>
        <taxon>Erysipelotrichaceae</taxon>
        <taxon>Faecalibaculum</taxon>
    </lineage>
</organism>
<evidence type="ECO:0000313" key="3">
    <source>
        <dbReference type="Proteomes" id="UP000186758"/>
    </source>
</evidence>
<name>A0A1Q9YMI9_9FIRM</name>
<evidence type="ECO:0000313" key="2">
    <source>
        <dbReference type="EMBL" id="OLU46338.1"/>
    </source>
</evidence>
<feature type="region of interest" description="Disordered" evidence="1">
    <location>
        <begin position="1"/>
        <end position="20"/>
    </location>
</feature>
<sequence length="70" mass="8269">MQIDKHGIYMNKEDEEPDTGSHFLQFQKNWKTSRFYRKQPKTHPCLFPALFPSSRYNDFSSSPSAAERIT</sequence>
<protein>
    <submittedName>
        <fullName evidence="2">Uncharacterized protein</fullName>
    </submittedName>
</protein>
<dbReference type="Proteomes" id="UP000186758">
    <property type="component" value="Unassembled WGS sequence"/>
</dbReference>
<gene>
    <name evidence="2" type="ORF">BO223_02460</name>
</gene>
<evidence type="ECO:0000256" key="1">
    <source>
        <dbReference type="SAM" id="MobiDB-lite"/>
    </source>
</evidence>
<comment type="caution">
    <text evidence="2">The sequence shown here is derived from an EMBL/GenBank/DDBJ whole genome shotgun (WGS) entry which is preliminary data.</text>
</comment>
<dbReference type="EMBL" id="MPJZ01000033">
    <property type="protein sequence ID" value="OLU46338.1"/>
    <property type="molecule type" value="Genomic_DNA"/>
</dbReference>
<proteinExistence type="predicted"/>
<accession>A0A1Q9YMI9</accession>
<dbReference type="AlphaFoldDB" id="A0A1Q9YMI9"/>